<accession>A0A392U3W0</accession>
<protein>
    <submittedName>
        <fullName evidence="1">Uncharacterized protein</fullName>
    </submittedName>
</protein>
<keyword evidence="2" id="KW-1185">Reference proteome</keyword>
<proteinExistence type="predicted"/>
<name>A0A392U3W0_9FABA</name>
<sequence>MPVPAGIDV</sequence>
<dbReference type="EMBL" id="LXQA010731529">
    <property type="protein sequence ID" value="MCI68153.1"/>
    <property type="molecule type" value="Genomic_DNA"/>
</dbReference>
<dbReference type="Proteomes" id="UP000265520">
    <property type="component" value="Unassembled WGS sequence"/>
</dbReference>
<evidence type="ECO:0000313" key="2">
    <source>
        <dbReference type="Proteomes" id="UP000265520"/>
    </source>
</evidence>
<organism evidence="1 2">
    <name type="scientific">Trifolium medium</name>
    <dbReference type="NCBI Taxonomy" id="97028"/>
    <lineage>
        <taxon>Eukaryota</taxon>
        <taxon>Viridiplantae</taxon>
        <taxon>Streptophyta</taxon>
        <taxon>Embryophyta</taxon>
        <taxon>Tracheophyta</taxon>
        <taxon>Spermatophyta</taxon>
        <taxon>Magnoliopsida</taxon>
        <taxon>eudicotyledons</taxon>
        <taxon>Gunneridae</taxon>
        <taxon>Pentapetalae</taxon>
        <taxon>rosids</taxon>
        <taxon>fabids</taxon>
        <taxon>Fabales</taxon>
        <taxon>Fabaceae</taxon>
        <taxon>Papilionoideae</taxon>
        <taxon>50 kb inversion clade</taxon>
        <taxon>NPAAA clade</taxon>
        <taxon>Hologalegina</taxon>
        <taxon>IRL clade</taxon>
        <taxon>Trifolieae</taxon>
        <taxon>Trifolium</taxon>
    </lineage>
</organism>
<evidence type="ECO:0000313" key="1">
    <source>
        <dbReference type="EMBL" id="MCI68153.1"/>
    </source>
</evidence>
<feature type="non-terminal residue" evidence="1">
    <location>
        <position position="9"/>
    </location>
</feature>
<comment type="caution">
    <text evidence="1">The sequence shown here is derived from an EMBL/GenBank/DDBJ whole genome shotgun (WGS) entry which is preliminary data.</text>
</comment>
<reference evidence="1 2" key="1">
    <citation type="journal article" date="2018" name="Front. Plant Sci.">
        <title>Red Clover (Trifolium pratense) and Zigzag Clover (T. medium) - A Picture of Genomic Similarities and Differences.</title>
        <authorList>
            <person name="Dluhosova J."/>
            <person name="Istvanek J."/>
            <person name="Nedelnik J."/>
            <person name="Repkova J."/>
        </authorList>
    </citation>
    <scope>NUCLEOTIDE SEQUENCE [LARGE SCALE GENOMIC DNA]</scope>
    <source>
        <strain evidence="2">cv. 10/8</strain>
        <tissue evidence="1">Leaf</tissue>
    </source>
</reference>